<dbReference type="SMART" id="SM00740">
    <property type="entry name" value="PASTA"/>
    <property type="match status" value="4"/>
</dbReference>
<keyword evidence="11" id="KW-1133">Transmembrane helix</keyword>
<dbReference type="SUPFAM" id="SSF56112">
    <property type="entry name" value="Protein kinase-like (PK-like)"/>
    <property type="match status" value="1"/>
</dbReference>
<organism evidence="14 15">
    <name type="scientific">Enterococcus florum</name>
    <dbReference type="NCBI Taxonomy" id="2480627"/>
    <lineage>
        <taxon>Bacteria</taxon>
        <taxon>Bacillati</taxon>
        <taxon>Bacillota</taxon>
        <taxon>Bacilli</taxon>
        <taxon>Lactobacillales</taxon>
        <taxon>Enterococcaceae</taxon>
        <taxon>Enterococcus</taxon>
    </lineage>
</organism>
<evidence type="ECO:0000256" key="9">
    <source>
        <dbReference type="PROSITE-ProRule" id="PRU10141"/>
    </source>
</evidence>
<dbReference type="InterPro" id="IPR011009">
    <property type="entry name" value="Kinase-like_dom_sf"/>
</dbReference>
<keyword evidence="5 14" id="KW-0418">Kinase</keyword>
<feature type="domain" description="PASTA" evidence="13">
    <location>
        <begin position="421"/>
        <end position="491"/>
    </location>
</feature>
<evidence type="ECO:0000313" key="14">
    <source>
        <dbReference type="EMBL" id="GCF95798.1"/>
    </source>
</evidence>
<feature type="domain" description="PASTA" evidence="13">
    <location>
        <begin position="562"/>
        <end position="628"/>
    </location>
</feature>
<dbReference type="NCBIfam" id="NF033483">
    <property type="entry name" value="PknB_PASTA_kin"/>
    <property type="match status" value="1"/>
</dbReference>
<dbReference type="AlphaFoldDB" id="A0A4P5PHJ6"/>
<keyword evidence="15" id="KW-1185">Reference proteome</keyword>
<dbReference type="PROSITE" id="PS00108">
    <property type="entry name" value="PROTEIN_KINASE_ST"/>
    <property type="match status" value="1"/>
</dbReference>
<dbReference type="CDD" id="cd06577">
    <property type="entry name" value="PASTA_pknB"/>
    <property type="match status" value="4"/>
</dbReference>
<dbReference type="GO" id="GO:0004674">
    <property type="term" value="F:protein serine/threonine kinase activity"/>
    <property type="evidence" value="ECO:0007669"/>
    <property type="project" value="UniProtKB-KW"/>
</dbReference>
<evidence type="ECO:0000256" key="1">
    <source>
        <dbReference type="ARBA" id="ARBA00012513"/>
    </source>
</evidence>
<dbReference type="InterPro" id="IPR000719">
    <property type="entry name" value="Prot_kinase_dom"/>
</dbReference>
<dbReference type="EC" id="2.7.11.1" evidence="1"/>
<dbReference type="InterPro" id="IPR008271">
    <property type="entry name" value="Ser/Thr_kinase_AS"/>
</dbReference>
<feature type="region of interest" description="Disordered" evidence="10">
    <location>
        <begin position="301"/>
        <end position="323"/>
    </location>
</feature>
<accession>A0A4P5PHJ6</accession>
<reference evidence="15" key="1">
    <citation type="submission" date="2019-02" db="EMBL/GenBank/DDBJ databases">
        <title>Draft genome sequence of Enterococcus sp. Gos25-1.</title>
        <authorList>
            <person name="Tanaka N."/>
            <person name="Shiwa Y."/>
            <person name="Fujita N."/>
        </authorList>
    </citation>
    <scope>NUCLEOTIDE SEQUENCE [LARGE SCALE GENOMIC DNA]</scope>
    <source>
        <strain evidence="15">Gos25-1</strain>
    </source>
</reference>
<evidence type="ECO:0000313" key="15">
    <source>
        <dbReference type="Proteomes" id="UP000290567"/>
    </source>
</evidence>
<dbReference type="EMBL" id="BJCC01000038">
    <property type="protein sequence ID" value="GCF95798.1"/>
    <property type="molecule type" value="Genomic_DNA"/>
</dbReference>
<feature type="transmembrane region" description="Helical" evidence="11">
    <location>
        <begin position="329"/>
        <end position="350"/>
    </location>
</feature>
<dbReference type="OrthoDB" id="9788659at2"/>
<keyword evidence="4 9" id="KW-0547">Nucleotide-binding</keyword>
<dbReference type="PROSITE" id="PS50011">
    <property type="entry name" value="PROTEIN_KINASE_DOM"/>
    <property type="match status" value="1"/>
</dbReference>
<evidence type="ECO:0000259" key="13">
    <source>
        <dbReference type="PROSITE" id="PS51178"/>
    </source>
</evidence>
<feature type="domain" description="PASTA" evidence="13">
    <location>
        <begin position="492"/>
        <end position="561"/>
    </location>
</feature>
<keyword evidence="3" id="KW-0808">Transferase</keyword>
<dbReference type="Gene3D" id="1.10.510.10">
    <property type="entry name" value="Transferase(Phosphotransferase) domain 1"/>
    <property type="match status" value="1"/>
</dbReference>
<keyword evidence="11" id="KW-0812">Transmembrane</keyword>
<evidence type="ECO:0000256" key="5">
    <source>
        <dbReference type="ARBA" id="ARBA00022777"/>
    </source>
</evidence>
<dbReference type="PROSITE" id="PS00107">
    <property type="entry name" value="PROTEIN_KINASE_ATP"/>
    <property type="match status" value="1"/>
</dbReference>
<dbReference type="Proteomes" id="UP000290567">
    <property type="component" value="Unassembled WGS sequence"/>
</dbReference>
<evidence type="ECO:0000256" key="11">
    <source>
        <dbReference type="SAM" id="Phobius"/>
    </source>
</evidence>
<dbReference type="Gene3D" id="3.30.10.20">
    <property type="match status" value="4"/>
</dbReference>
<dbReference type="Pfam" id="PF03793">
    <property type="entry name" value="PASTA"/>
    <property type="match status" value="4"/>
</dbReference>
<dbReference type="PANTHER" id="PTHR43289:SF34">
    <property type="entry name" value="SERINE_THREONINE-PROTEIN KINASE YBDM-RELATED"/>
    <property type="match status" value="1"/>
</dbReference>
<dbReference type="Gene3D" id="3.30.200.20">
    <property type="entry name" value="Phosphorylase Kinase, domain 1"/>
    <property type="match status" value="1"/>
</dbReference>
<dbReference type="Gene3D" id="2.60.40.2560">
    <property type="match status" value="1"/>
</dbReference>
<dbReference type="SMART" id="SM00220">
    <property type="entry name" value="S_TKc"/>
    <property type="match status" value="1"/>
</dbReference>
<keyword evidence="2 14" id="KW-0723">Serine/threonine-protein kinase</keyword>
<evidence type="ECO:0000256" key="6">
    <source>
        <dbReference type="ARBA" id="ARBA00022840"/>
    </source>
</evidence>
<dbReference type="PROSITE" id="PS51178">
    <property type="entry name" value="PASTA"/>
    <property type="match status" value="4"/>
</dbReference>
<keyword evidence="6 9" id="KW-0067">ATP-binding</keyword>
<dbReference type="RefSeq" id="WP_146624168.1">
    <property type="nucleotide sequence ID" value="NZ_BJCC01000038.1"/>
</dbReference>
<evidence type="ECO:0000256" key="3">
    <source>
        <dbReference type="ARBA" id="ARBA00022679"/>
    </source>
</evidence>
<name>A0A4P5PHJ6_9ENTE</name>
<evidence type="ECO:0000256" key="7">
    <source>
        <dbReference type="ARBA" id="ARBA00047899"/>
    </source>
</evidence>
<comment type="caution">
    <text evidence="14">The sequence shown here is derived from an EMBL/GenBank/DDBJ whole genome shotgun (WGS) entry which is preliminary data.</text>
</comment>
<dbReference type="InterPro" id="IPR005543">
    <property type="entry name" value="PASTA_dom"/>
</dbReference>
<dbReference type="CDD" id="cd14014">
    <property type="entry name" value="STKc_PknB_like"/>
    <property type="match status" value="1"/>
</dbReference>
<sequence length="718" mass="78407">MIEIGKLINGRYKILASIGSGGMANVFLAHDLILDRDVAIKVLRFNFQNDQTAIRRFQREALAATELVHPNIVSVYDVDEEDGMQYLVMEYVKGMDLKRYIQTHYPIPYTKIVDVMQQVLSAVSLAHAHGIIHRDLKPQNILINQEGIVKIADFGIAIALSETSLTQTNSLLGSVHYLSPEQARGSMATKQSDIYALGIILYELLTGNVPFDGESAVTIALKHFQDTIPSVKTFDEKAPQSLENIVMHATAKDPADRYKTAEEMNDDLATALSSERLHEMPWHPTAMNDETRVLTPLPEELTEEEPTNEIPKMVEKPPAPSKKKPKKKWPWIVGILAVLLLGGAAFYMFASANEQVAIPDVEGMTEAAARETLEDARIKVADETEKIPSATVKKDYAVKTDPESGNTIRRSQTVKLFISTGAESVPLEDYRKQQYKDAVAQLEKLGFKASQIKQNKVNDPEVPRGEIMEQSVEPGTEVNPAEDEITFTVSDGPETFELGDYTGMTYEQAVAEMVALGIPESKIIRANEDSETVPDNQVISQKPVVGTSVTAKDTITLNVSSGSKYATVPDVTNQSESDARAAIENAGLKVSIKREESDSVASGQVIRTEPVAGSSAEKGSVVSLYVSSGTDEQTFDVTVSADYKRTDGQPETITVLVKDEKNSSATTLATFTLDENTRSSSQAVTVTTKQGGTATVTVRRNGENVVTRTVSSATTIEA</sequence>
<comment type="catalytic activity">
    <reaction evidence="8">
        <text>L-seryl-[protein] + ATP = O-phospho-L-seryl-[protein] + ADP + H(+)</text>
        <dbReference type="Rhea" id="RHEA:17989"/>
        <dbReference type="Rhea" id="RHEA-COMP:9863"/>
        <dbReference type="Rhea" id="RHEA-COMP:11604"/>
        <dbReference type="ChEBI" id="CHEBI:15378"/>
        <dbReference type="ChEBI" id="CHEBI:29999"/>
        <dbReference type="ChEBI" id="CHEBI:30616"/>
        <dbReference type="ChEBI" id="CHEBI:83421"/>
        <dbReference type="ChEBI" id="CHEBI:456216"/>
        <dbReference type="EC" id="2.7.11.1"/>
    </reaction>
</comment>
<evidence type="ECO:0000256" key="10">
    <source>
        <dbReference type="SAM" id="MobiDB-lite"/>
    </source>
</evidence>
<gene>
    <name evidence="14" type="ORF">NRIC_36890</name>
</gene>
<evidence type="ECO:0000259" key="12">
    <source>
        <dbReference type="PROSITE" id="PS50011"/>
    </source>
</evidence>
<dbReference type="FunFam" id="1.10.510.10:FF:000021">
    <property type="entry name" value="Serine/threonine protein kinase"/>
    <property type="match status" value="1"/>
</dbReference>
<comment type="catalytic activity">
    <reaction evidence="7">
        <text>L-threonyl-[protein] + ATP = O-phospho-L-threonyl-[protein] + ADP + H(+)</text>
        <dbReference type="Rhea" id="RHEA:46608"/>
        <dbReference type="Rhea" id="RHEA-COMP:11060"/>
        <dbReference type="Rhea" id="RHEA-COMP:11605"/>
        <dbReference type="ChEBI" id="CHEBI:15378"/>
        <dbReference type="ChEBI" id="CHEBI:30013"/>
        <dbReference type="ChEBI" id="CHEBI:30616"/>
        <dbReference type="ChEBI" id="CHEBI:61977"/>
        <dbReference type="ChEBI" id="CHEBI:456216"/>
        <dbReference type="EC" id="2.7.11.1"/>
    </reaction>
</comment>
<feature type="domain" description="Protein kinase" evidence="12">
    <location>
        <begin position="12"/>
        <end position="286"/>
    </location>
</feature>
<dbReference type="Pfam" id="PF00069">
    <property type="entry name" value="Pkinase"/>
    <property type="match status" value="1"/>
</dbReference>
<protein>
    <recommendedName>
        <fullName evidence="1">non-specific serine/threonine protein kinase</fullName>
        <ecNumber evidence="1">2.7.11.1</ecNumber>
    </recommendedName>
</protein>
<dbReference type="GO" id="GO:0005524">
    <property type="term" value="F:ATP binding"/>
    <property type="evidence" value="ECO:0007669"/>
    <property type="project" value="UniProtKB-UniRule"/>
</dbReference>
<feature type="binding site" evidence="9">
    <location>
        <position position="41"/>
    </location>
    <ligand>
        <name>ATP</name>
        <dbReference type="ChEBI" id="CHEBI:30616"/>
    </ligand>
</feature>
<dbReference type="PANTHER" id="PTHR43289">
    <property type="entry name" value="MITOGEN-ACTIVATED PROTEIN KINASE KINASE KINASE 20-RELATED"/>
    <property type="match status" value="1"/>
</dbReference>
<dbReference type="InterPro" id="IPR017441">
    <property type="entry name" value="Protein_kinase_ATP_BS"/>
</dbReference>
<dbReference type="FunFam" id="3.30.200.20:FF:000035">
    <property type="entry name" value="Serine/threonine protein kinase Stk1"/>
    <property type="match status" value="1"/>
</dbReference>
<proteinExistence type="predicted"/>
<evidence type="ECO:0000256" key="2">
    <source>
        <dbReference type="ARBA" id="ARBA00022527"/>
    </source>
</evidence>
<evidence type="ECO:0000256" key="8">
    <source>
        <dbReference type="ARBA" id="ARBA00048679"/>
    </source>
</evidence>
<evidence type="ECO:0000256" key="4">
    <source>
        <dbReference type="ARBA" id="ARBA00022741"/>
    </source>
</evidence>
<feature type="domain" description="PASTA" evidence="13">
    <location>
        <begin position="352"/>
        <end position="420"/>
    </location>
</feature>
<keyword evidence="11" id="KW-0472">Membrane</keyword>